<proteinExistence type="predicted"/>
<evidence type="ECO:0008006" key="3">
    <source>
        <dbReference type="Google" id="ProtNLM"/>
    </source>
</evidence>
<reference evidence="1 2" key="1">
    <citation type="submission" date="2024-09" db="EMBL/GenBank/DDBJ databases">
        <authorList>
            <person name="Sun Q."/>
            <person name="Mori K."/>
        </authorList>
    </citation>
    <scope>NUCLEOTIDE SEQUENCE [LARGE SCALE GENOMIC DNA]</scope>
    <source>
        <strain evidence="1 2">CGMCC 1.12926</strain>
    </source>
</reference>
<protein>
    <recommendedName>
        <fullName evidence="3">AraC family transcriptional regulator</fullName>
    </recommendedName>
</protein>
<evidence type="ECO:0000313" key="2">
    <source>
        <dbReference type="Proteomes" id="UP001589734"/>
    </source>
</evidence>
<keyword evidence="2" id="KW-1185">Reference proteome</keyword>
<dbReference type="Proteomes" id="UP001589734">
    <property type="component" value="Unassembled WGS sequence"/>
</dbReference>
<sequence>MVNDYKKHDLYGKTLIQKIELTPPFKFDFPVTNQACFLYVKEGDVDYQIDDEQINVATNYSLLLNCINSGKQIHNSKSNRNCEIVIVTFYPEILKKYTIENFLYCFKSPRM</sequence>
<organism evidence="1 2">
    <name type="scientific">Flavobacterium procerum</name>
    <dbReference type="NCBI Taxonomy" id="1455569"/>
    <lineage>
        <taxon>Bacteria</taxon>
        <taxon>Pseudomonadati</taxon>
        <taxon>Bacteroidota</taxon>
        <taxon>Flavobacteriia</taxon>
        <taxon>Flavobacteriales</taxon>
        <taxon>Flavobacteriaceae</taxon>
        <taxon>Flavobacterium</taxon>
    </lineage>
</organism>
<name>A0ABV6BM43_9FLAO</name>
<comment type="caution">
    <text evidence="1">The sequence shown here is derived from an EMBL/GenBank/DDBJ whole genome shotgun (WGS) entry which is preliminary data.</text>
</comment>
<evidence type="ECO:0000313" key="1">
    <source>
        <dbReference type="EMBL" id="MFC0075722.1"/>
    </source>
</evidence>
<accession>A0ABV6BM43</accession>
<gene>
    <name evidence="1" type="ORF">ACFFLS_01610</name>
</gene>
<dbReference type="EMBL" id="JBHLYW010000002">
    <property type="protein sequence ID" value="MFC0075722.1"/>
    <property type="molecule type" value="Genomic_DNA"/>
</dbReference>
<dbReference type="RefSeq" id="WP_379685525.1">
    <property type="nucleotide sequence ID" value="NZ_JBHLYW010000002.1"/>
</dbReference>